<dbReference type="GO" id="GO:0003677">
    <property type="term" value="F:DNA binding"/>
    <property type="evidence" value="ECO:0007669"/>
    <property type="project" value="InterPro"/>
</dbReference>
<evidence type="ECO:0000256" key="1">
    <source>
        <dbReference type="ARBA" id="ARBA00022741"/>
    </source>
</evidence>
<dbReference type="InterPro" id="IPR041664">
    <property type="entry name" value="AAA_16"/>
</dbReference>
<dbReference type="PRINTS" id="PR00038">
    <property type="entry name" value="HTHLUXR"/>
</dbReference>
<proteinExistence type="predicted"/>
<dbReference type="PROSITE" id="PS00622">
    <property type="entry name" value="HTH_LUXR_1"/>
    <property type="match status" value="1"/>
</dbReference>
<reference evidence="4 5" key="1">
    <citation type="submission" date="2019-03" db="EMBL/GenBank/DDBJ databases">
        <title>Genomic Encyclopedia of Type Strains, Phase III (KMG-III): the genomes of soil and plant-associated and newly described type strains.</title>
        <authorList>
            <person name="Whitman W."/>
        </authorList>
    </citation>
    <scope>NUCLEOTIDE SEQUENCE [LARGE SCALE GENOMIC DNA]</scope>
    <source>
        <strain evidence="4 5">VKM Ac-2527</strain>
    </source>
</reference>
<dbReference type="Gene3D" id="1.25.40.10">
    <property type="entry name" value="Tetratricopeptide repeat domain"/>
    <property type="match status" value="1"/>
</dbReference>
<dbReference type="EMBL" id="SNWQ01000008">
    <property type="protein sequence ID" value="TDO47801.1"/>
    <property type="molecule type" value="Genomic_DNA"/>
</dbReference>
<evidence type="ECO:0000313" key="4">
    <source>
        <dbReference type="EMBL" id="TDO47801.1"/>
    </source>
</evidence>
<dbReference type="InterPro" id="IPR016032">
    <property type="entry name" value="Sig_transdc_resp-reg_C-effctor"/>
</dbReference>
<dbReference type="InterPro" id="IPR036388">
    <property type="entry name" value="WH-like_DNA-bd_sf"/>
</dbReference>
<dbReference type="PROSITE" id="PS50043">
    <property type="entry name" value="HTH_LUXR_2"/>
    <property type="match status" value="1"/>
</dbReference>
<dbReference type="PANTHER" id="PTHR16305:SF35">
    <property type="entry name" value="TRANSCRIPTIONAL ACTIVATOR DOMAIN"/>
    <property type="match status" value="1"/>
</dbReference>
<keyword evidence="1" id="KW-0547">Nucleotide-binding</keyword>
<dbReference type="SUPFAM" id="SSF52540">
    <property type="entry name" value="P-loop containing nucleoside triphosphate hydrolases"/>
    <property type="match status" value="1"/>
</dbReference>
<keyword evidence="2" id="KW-0067">ATP-binding</keyword>
<dbReference type="Proteomes" id="UP000295388">
    <property type="component" value="Unassembled WGS sequence"/>
</dbReference>
<name>A0A4R6KDY2_9ACTN</name>
<feature type="domain" description="HTH luxR-type" evidence="3">
    <location>
        <begin position="932"/>
        <end position="997"/>
    </location>
</feature>
<dbReference type="OrthoDB" id="3795727at2"/>
<dbReference type="SUPFAM" id="SSF48452">
    <property type="entry name" value="TPR-like"/>
    <property type="match status" value="1"/>
</dbReference>
<dbReference type="InterPro" id="IPR000792">
    <property type="entry name" value="Tscrpt_reg_LuxR_C"/>
</dbReference>
<evidence type="ECO:0000256" key="2">
    <source>
        <dbReference type="ARBA" id="ARBA00022840"/>
    </source>
</evidence>
<dbReference type="Gene3D" id="3.40.50.300">
    <property type="entry name" value="P-loop containing nucleotide triphosphate hydrolases"/>
    <property type="match status" value="1"/>
</dbReference>
<dbReference type="GO" id="GO:0006355">
    <property type="term" value="P:regulation of DNA-templated transcription"/>
    <property type="evidence" value="ECO:0007669"/>
    <property type="project" value="InterPro"/>
</dbReference>
<comment type="caution">
    <text evidence="4">The sequence shown here is derived from an EMBL/GenBank/DDBJ whole genome shotgun (WGS) entry which is preliminary data.</text>
</comment>
<dbReference type="GO" id="GO:0004016">
    <property type="term" value="F:adenylate cyclase activity"/>
    <property type="evidence" value="ECO:0007669"/>
    <property type="project" value="TreeGrafter"/>
</dbReference>
<gene>
    <name evidence="4" type="ORF">EV643_108115</name>
</gene>
<organism evidence="4 5">
    <name type="scientific">Kribbella caucasensis</name>
    <dbReference type="NCBI Taxonomy" id="2512215"/>
    <lineage>
        <taxon>Bacteria</taxon>
        <taxon>Bacillati</taxon>
        <taxon>Actinomycetota</taxon>
        <taxon>Actinomycetes</taxon>
        <taxon>Propionibacteriales</taxon>
        <taxon>Kribbellaceae</taxon>
        <taxon>Kribbella</taxon>
    </lineage>
</organism>
<dbReference type="PANTHER" id="PTHR16305">
    <property type="entry name" value="TESTICULAR SOLUBLE ADENYLYL CYCLASE"/>
    <property type="match status" value="1"/>
</dbReference>
<evidence type="ECO:0000313" key="5">
    <source>
        <dbReference type="Proteomes" id="UP000295388"/>
    </source>
</evidence>
<dbReference type="SMART" id="SM00421">
    <property type="entry name" value="HTH_LUXR"/>
    <property type="match status" value="1"/>
</dbReference>
<dbReference type="GO" id="GO:0005737">
    <property type="term" value="C:cytoplasm"/>
    <property type="evidence" value="ECO:0007669"/>
    <property type="project" value="TreeGrafter"/>
</dbReference>
<dbReference type="CDD" id="cd06170">
    <property type="entry name" value="LuxR_C_like"/>
    <property type="match status" value="1"/>
</dbReference>
<accession>A0A4R6KDY2</accession>
<sequence>MTRNRAVDTEFVGTAAVGPDRRLAGRAAEQKLLASALEGTAGGHPCAVVVHGEAGVGKTRLVREVCEGLGDETEVLWGSCVHFGEASVPFAPVIGALQAWLARTDAATRAEVLAGAGDLAVLLPAMGLGDTPTGQPGRLLPLIDLVVNRLADRHRVVVVIDDLHWADSTSLDVLAYLITGFREQRIALLATCRDEHRGEGHPLHGWLADMRRMPLFTEIHLDRLDLAGTEAQLEGLLGRTTDVGFAAQVHERSGGNPYLTELMVHGLSGTEADLPATAPAALRDALLASWHGLSAPARQATRVLAVSGRPTEFAVLTEVVAKHGVDPAQLPGCLTEAQDHGVLRPDDEGRQWFRHPLLAEVLYDTMPPGEAARVHATYIGGLESLPDELRGSAAADLAVHNERAGQTDESFQWSLMAADHAAGLHASAEEAINLERACSLWNAVSLDVRGTPAEHVDLLFRASQACERAGRIDAAIAQLEQALSLVKRDREPLLASTLLGALSEYRWERSAPGTAIVKEILEAVELTEPFHDSSQRAHALASLADAEMWDGMHPEAASHAEEAVQVARRSGAQVALAGALNVRASVHFSLDDVESSMKDAAEADRLARLCGDSAQLERAANWRVLGLLKFGLVHEATDVALTAFEDVLRAGSAHYGYYLASLAAEGMLFSGRWPECRDLLREALSARCGTIPGAAVRLVAAQLAVRLGSLAEARQHLDRALELISVDFPGLRMRISLAGAEVFVATGEPRKALEWIRARLAPEGMPGVYDDHLLVALANAAAELAVAGRDTGDTDSVARAVSTLDAVLGRWPRGPFKAGPDVDIQAMHAALFDAEVARCRGQSDEAARWEQAIEKCSAAGAPWHAAVSRLRCANALIATGSAGSDVSELLRQAHRTSVELGARPLQEQVESLARMARVTLREPVPIADTPRPPAALAGLTAREREILAFLVAGRSNGEIAKELVISDKTVSVHVSNILRKTGTSTRVEAAAIAERLAVHRDS</sequence>
<dbReference type="AlphaFoldDB" id="A0A4R6KDY2"/>
<dbReference type="SUPFAM" id="SSF46894">
    <property type="entry name" value="C-terminal effector domain of the bipartite response regulators"/>
    <property type="match status" value="1"/>
</dbReference>
<dbReference type="InterPro" id="IPR027417">
    <property type="entry name" value="P-loop_NTPase"/>
</dbReference>
<evidence type="ECO:0000259" key="3">
    <source>
        <dbReference type="PROSITE" id="PS50043"/>
    </source>
</evidence>
<dbReference type="Pfam" id="PF00196">
    <property type="entry name" value="GerE"/>
    <property type="match status" value="1"/>
</dbReference>
<dbReference type="InterPro" id="IPR011990">
    <property type="entry name" value="TPR-like_helical_dom_sf"/>
</dbReference>
<keyword evidence="5" id="KW-1185">Reference proteome</keyword>
<dbReference type="Gene3D" id="1.10.10.10">
    <property type="entry name" value="Winged helix-like DNA-binding domain superfamily/Winged helix DNA-binding domain"/>
    <property type="match status" value="1"/>
</dbReference>
<dbReference type="SMART" id="SM00028">
    <property type="entry name" value="TPR"/>
    <property type="match status" value="3"/>
</dbReference>
<protein>
    <submittedName>
        <fullName evidence="4">Regulatory LuxR family protein</fullName>
    </submittedName>
</protein>
<dbReference type="Pfam" id="PF13191">
    <property type="entry name" value="AAA_16"/>
    <property type="match status" value="1"/>
</dbReference>
<dbReference type="InterPro" id="IPR019734">
    <property type="entry name" value="TPR_rpt"/>
</dbReference>
<dbReference type="GO" id="GO:0005524">
    <property type="term" value="F:ATP binding"/>
    <property type="evidence" value="ECO:0007669"/>
    <property type="project" value="UniProtKB-KW"/>
</dbReference>